<evidence type="ECO:0000256" key="1">
    <source>
        <dbReference type="ARBA" id="ARBA00023015"/>
    </source>
</evidence>
<dbReference type="PANTHER" id="PTHR43537">
    <property type="entry name" value="TRANSCRIPTIONAL REGULATOR, GNTR FAMILY"/>
    <property type="match status" value="1"/>
</dbReference>
<name>Q2CGS1_OCEGH</name>
<dbReference type="GO" id="GO:0003700">
    <property type="term" value="F:DNA-binding transcription factor activity"/>
    <property type="evidence" value="ECO:0007669"/>
    <property type="project" value="InterPro"/>
</dbReference>
<dbReference type="SMART" id="SM00345">
    <property type="entry name" value="HTH_GNTR"/>
    <property type="match status" value="1"/>
</dbReference>
<sequence length="246" mass="26379">MTESLASPPAAAPTQKPRVHHQIVRALAADILTGKIAPGEGLPREASLCERYGVSRSALREAVKVLVTKGLVTARPRIGTIVQPKDEWNLLDADLLDLSLELAPDPDFVLSLIAARQVIEPAAARFAAARAGPEDIARLEAAYADMARHLEARAFQEFNAADIQFHRALLKASRNVVFQQLSNTIGAALGYSFKLTTSRSQDPGGSLGLHGEVLEHIRNRDPLAAQTTMARLLDIAVMDLGVGSAV</sequence>
<protein>
    <submittedName>
        <fullName evidence="5">Putative transcriptional regulator protein</fullName>
    </submittedName>
</protein>
<keyword evidence="6" id="KW-1185">Reference proteome</keyword>
<dbReference type="PROSITE" id="PS50949">
    <property type="entry name" value="HTH_GNTR"/>
    <property type="match status" value="1"/>
</dbReference>
<proteinExistence type="predicted"/>
<dbReference type="CDD" id="cd07377">
    <property type="entry name" value="WHTH_GntR"/>
    <property type="match status" value="1"/>
</dbReference>
<comment type="caution">
    <text evidence="5">The sequence shown here is derived from an EMBL/GenBank/DDBJ whole genome shotgun (WGS) entry which is preliminary data.</text>
</comment>
<evidence type="ECO:0000256" key="3">
    <source>
        <dbReference type="ARBA" id="ARBA00023163"/>
    </source>
</evidence>
<dbReference type="AlphaFoldDB" id="Q2CGS1"/>
<reference evidence="5 6" key="1">
    <citation type="journal article" date="2010" name="J. Bacteriol.">
        <title>Genome sequences of Oceanicola granulosus HTCC2516(T) and Oceanicola batsensis HTCC2597(TDelta).</title>
        <authorList>
            <person name="Thrash J.C."/>
            <person name="Cho J.C."/>
            <person name="Vergin K.L."/>
            <person name="Giovannoni S.J."/>
        </authorList>
    </citation>
    <scope>NUCLEOTIDE SEQUENCE [LARGE SCALE GENOMIC DNA]</scope>
    <source>
        <strain evidence="6">ATCC BAA-861 / DSM 15982 / KCTC 12143 / HTCC2516</strain>
    </source>
</reference>
<dbReference type="SUPFAM" id="SSF46785">
    <property type="entry name" value="Winged helix' DNA-binding domain"/>
    <property type="match status" value="1"/>
</dbReference>
<keyword evidence="2" id="KW-0238">DNA-binding</keyword>
<dbReference type="STRING" id="314256.OG2516_16224"/>
<keyword evidence="3" id="KW-0804">Transcription</keyword>
<dbReference type="Gene3D" id="1.20.120.530">
    <property type="entry name" value="GntR ligand-binding domain-like"/>
    <property type="match status" value="1"/>
</dbReference>
<evidence type="ECO:0000313" key="5">
    <source>
        <dbReference type="EMBL" id="EAR51864.1"/>
    </source>
</evidence>
<dbReference type="InterPro" id="IPR000524">
    <property type="entry name" value="Tscrpt_reg_HTH_GntR"/>
</dbReference>
<dbReference type="Pfam" id="PF00392">
    <property type="entry name" value="GntR"/>
    <property type="match status" value="1"/>
</dbReference>
<dbReference type="InterPro" id="IPR036390">
    <property type="entry name" value="WH_DNA-bd_sf"/>
</dbReference>
<accession>Q2CGS1</accession>
<dbReference type="Pfam" id="PF07729">
    <property type="entry name" value="FCD"/>
    <property type="match status" value="1"/>
</dbReference>
<evidence type="ECO:0000259" key="4">
    <source>
        <dbReference type="PROSITE" id="PS50949"/>
    </source>
</evidence>
<dbReference type="Gene3D" id="1.10.10.10">
    <property type="entry name" value="Winged helix-like DNA-binding domain superfamily/Winged helix DNA-binding domain"/>
    <property type="match status" value="1"/>
</dbReference>
<feature type="domain" description="HTH gntR-type" evidence="4">
    <location>
        <begin position="17"/>
        <end position="85"/>
    </location>
</feature>
<dbReference type="Proteomes" id="UP000003635">
    <property type="component" value="Unassembled WGS sequence"/>
</dbReference>
<dbReference type="GO" id="GO:0003677">
    <property type="term" value="F:DNA binding"/>
    <property type="evidence" value="ECO:0007669"/>
    <property type="project" value="UniProtKB-KW"/>
</dbReference>
<dbReference type="RefSeq" id="WP_007257191.1">
    <property type="nucleotide sequence ID" value="NZ_CH724111.1"/>
</dbReference>
<dbReference type="InterPro" id="IPR008920">
    <property type="entry name" value="TF_FadR/GntR_C"/>
</dbReference>
<keyword evidence="1" id="KW-0805">Transcription regulation</keyword>
<dbReference type="SUPFAM" id="SSF48008">
    <property type="entry name" value="GntR ligand-binding domain-like"/>
    <property type="match status" value="1"/>
</dbReference>
<dbReference type="SMART" id="SM00895">
    <property type="entry name" value="FCD"/>
    <property type="match status" value="1"/>
</dbReference>
<dbReference type="PRINTS" id="PR00035">
    <property type="entry name" value="HTHGNTR"/>
</dbReference>
<organism evidence="5 6">
    <name type="scientific">Oceanicola granulosus (strain ATCC BAA-861 / DSM 15982 / KCTC 12143 / HTCC2516)</name>
    <dbReference type="NCBI Taxonomy" id="314256"/>
    <lineage>
        <taxon>Bacteria</taxon>
        <taxon>Pseudomonadati</taxon>
        <taxon>Pseudomonadota</taxon>
        <taxon>Alphaproteobacteria</taxon>
        <taxon>Rhodobacterales</taxon>
        <taxon>Roseobacteraceae</taxon>
        <taxon>Oceanicola</taxon>
    </lineage>
</organism>
<dbReference type="PANTHER" id="PTHR43537:SF44">
    <property type="entry name" value="GNTR FAMILY REGULATORY PROTEIN"/>
    <property type="match status" value="1"/>
</dbReference>
<dbReference type="EMBL" id="AAOT01000008">
    <property type="protein sequence ID" value="EAR51864.1"/>
    <property type="molecule type" value="Genomic_DNA"/>
</dbReference>
<dbReference type="eggNOG" id="COG2186">
    <property type="taxonomic scope" value="Bacteria"/>
</dbReference>
<dbReference type="InterPro" id="IPR036388">
    <property type="entry name" value="WH-like_DNA-bd_sf"/>
</dbReference>
<evidence type="ECO:0000313" key="6">
    <source>
        <dbReference type="Proteomes" id="UP000003635"/>
    </source>
</evidence>
<dbReference type="InterPro" id="IPR011711">
    <property type="entry name" value="GntR_C"/>
</dbReference>
<dbReference type="HOGENOM" id="CLU_017584_9_4_5"/>
<gene>
    <name evidence="5" type="ORF">OG2516_16224</name>
</gene>
<dbReference type="OrthoDB" id="9028214at2"/>
<evidence type="ECO:0000256" key="2">
    <source>
        <dbReference type="ARBA" id="ARBA00023125"/>
    </source>
</evidence>